<dbReference type="Gene3D" id="1.10.8.500">
    <property type="entry name" value="HAMP domain in histidine kinase"/>
    <property type="match status" value="1"/>
</dbReference>
<feature type="domain" description="HAMP" evidence="6">
    <location>
        <begin position="310"/>
        <end position="362"/>
    </location>
</feature>
<keyword evidence="8" id="KW-1185">Reference proteome</keyword>
<sequence length="667" mass="72270">MKLKGKIVLITGLIIVLAIVFQGGFNILKTSTSIESVVSLQLIDQLSNIEGQILSASETIQITKDAINEKNIALARSIAKMIQIDPTMLETNKMVALADQLGVSEIHVTDGKGVLLYGNITGFYGFDFNTSEQTLPFVDLIGKRDAALAQEPSPRGTDNVLFQYIGVARIDEPGVVQIGIEPTAITELLNKLDIQHALEKLIIGEGGYGLIVDSSGVIINHANAEFVGKPSSDIPWLDKTMANGEKIETITDSGDSAYAISKKYGDLTLVVTYPRSQIQSIVRSIIINNVVIIFVAIVLLIIIIQTIIGKWVSKPLEKIQHSMSQVGDGNFTVAIDYHSKDEIGALSADFEKMTANVKRLIMETANGIQSVANSSERINENVDGLMNSSNEVTKAIEEIAHGSTEMASNVNDRLITGQSLGTSINQIFEKLNEVKTVSDEMVTNNQNGRDKIMNLKDVFQETVKNTGEVADNVGTLTTSSKEIENIVDTIRGISEQTNLLALNASIEAARAGEAGRGFAVVADEIRKLAEQSSKSAQEINSIIAKIVSVVDNTSKTVDMTQSSVRTAQLNLDETVVVFDNIDGSVNNVGSIIRVFIEETRQIETLKNDLIASLESMAAISEQSAASTEEINASTEEQYSRVTEIGQAIETLNEEISKLSDEMGRFKV</sequence>
<evidence type="ECO:0000256" key="3">
    <source>
        <dbReference type="PROSITE-ProRule" id="PRU00284"/>
    </source>
</evidence>
<evidence type="ECO:0000313" key="8">
    <source>
        <dbReference type="Proteomes" id="UP001158045"/>
    </source>
</evidence>
<reference evidence="7 8" key="1">
    <citation type="submission" date="2023-04" db="EMBL/GenBank/DDBJ databases">
        <title>Fusibacter bizertensis strain WBS, isolated from littoral bottom sediments of the Arctic seas - biochemical and genomic analysis.</title>
        <authorList>
            <person name="Brioukhanov A.L."/>
        </authorList>
    </citation>
    <scope>NUCLEOTIDE SEQUENCE [LARGE SCALE GENOMIC DNA]</scope>
    <source>
        <strain evidence="7 8">WBS</strain>
    </source>
</reference>
<dbReference type="SMART" id="SM00304">
    <property type="entry name" value="HAMP"/>
    <property type="match status" value="1"/>
</dbReference>
<evidence type="ECO:0000256" key="2">
    <source>
        <dbReference type="ARBA" id="ARBA00029447"/>
    </source>
</evidence>
<dbReference type="RefSeq" id="WP_281093217.1">
    <property type="nucleotide sequence ID" value="NZ_JARYZI010000002.1"/>
</dbReference>
<dbReference type="EMBL" id="JARYZI010000002">
    <property type="protein sequence ID" value="MDH8677404.1"/>
    <property type="molecule type" value="Genomic_DNA"/>
</dbReference>
<dbReference type="SMART" id="SM00283">
    <property type="entry name" value="MA"/>
    <property type="match status" value="1"/>
</dbReference>
<evidence type="ECO:0000259" key="5">
    <source>
        <dbReference type="PROSITE" id="PS50111"/>
    </source>
</evidence>
<feature type="transmembrane region" description="Helical" evidence="4">
    <location>
        <begin position="285"/>
        <end position="308"/>
    </location>
</feature>
<dbReference type="CDD" id="cd06225">
    <property type="entry name" value="HAMP"/>
    <property type="match status" value="1"/>
</dbReference>
<evidence type="ECO:0000259" key="6">
    <source>
        <dbReference type="PROSITE" id="PS50885"/>
    </source>
</evidence>
<dbReference type="Pfam" id="PF00015">
    <property type="entry name" value="MCPsignal"/>
    <property type="match status" value="1"/>
</dbReference>
<dbReference type="InterPro" id="IPR003660">
    <property type="entry name" value="HAMP_dom"/>
</dbReference>
<dbReference type="PANTHER" id="PTHR32089">
    <property type="entry name" value="METHYL-ACCEPTING CHEMOTAXIS PROTEIN MCPB"/>
    <property type="match status" value="1"/>
</dbReference>
<keyword evidence="4" id="KW-0472">Membrane</keyword>
<dbReference type="CDD" id="cd12912">
    <property type="entry name" value="PDC2_MCP_like"/>
    <property type="match status" value="1"/>
</dbReference>
<gene>
    <name evidence="7" type="ORF">QE109_04550</name>
</gene>
<feature type="domain" description="Methyl-accepting transducer" evidence="5">
    <location>
        <begin position="381"/>
        <end position="631"/>
    </location>
</feature>
<feature type="transmembrane region" description="Helical" evidence="4">
    <location>
        <begin position="7"/>
        <end position="28"/>
    </location>
</feature>
<evidence type="ECO:0000256" key="1">
    <source>
        <dbReference type="ARBA" id="ARBA00023224"/>
    </source>
</evidence>
<evidence type="ECO:0000256" key="4">
    <source>
        <dbReference type="SAM" id="Phobius"/>
    </source>
</evidence>
<proteinExistence type="inferred from homology"/>
<dbReference type="Gene3D" id="1.10.287.950">
    <property type="entry name" value="Methyl-accepting chemotaxis protein"/>
    <property type="match status" value="1"/>
</dbReference>
<dbReference type="SUPFAM" id="SSF58104">
    <property type="entry name" value="Methyl-accepting chemotaxis protein (MCP) signaling domain"/>
    <property type="match status" value="1"/>
</dbReference>
<comment type="caution">
    <text evidence="7">The sequence shown here is derived from an EMBL/GenBank/DDBJ whole genome shotgun (WGS) entry which is preliminary data.</text>
</comment>
<dbReference type="Gene3D" id="3.30.450.20">
    <property type="entry name" value="PAS domain"/>
    <property type="match status" value="1"/>
</dbReference>
<dbReference type="Pfam" id="PF00672">
    <property type="entry name" value="HAMP"/>
    <property type="match status" value="1"/>
</dbReference>
<comment type="similarity">
    <text evidence="2">Belongs to the methyl-accepting chemotaxis (MCP) protein family.</text>
</comment>
<dbReference type="PROSITE" id="PS50885">
    <property type="entry name" value="HAMP"/>
    <property type="match status" value="1"/>
</dbReference>
<keyword evidence="4" id="KW-1133">Transmembrane helix</keyword>
<dbReference type="InterPro" id="IPR004089">
    <property type="entry name" value="MCPsignal_dom"/>
</dbReference>
<dbReference type="PROSITE" id="PS50111">
    <property type="entry name" value="CHEMOTAXIS_TRANSDUC_2"/>
    <property type="match status" value="1"/>
</dbReference>
<accession>A0ABT6NAG2</accession>
<keyword evidence="1 3" id="KW-0807">Transducer</keyword>
<keyword evidence="4" id="KW-0812">Transmembrane</keyword>
<protein>
    <submittedName>
        <fullName evidence="7">Methyl-accepting chemotaxis protein</fullName>
    </submittedName>
</protein>
<dbReference type="Proteomes" id="UP001158045">
    <property type="component" value="Unassembled WGS sequence"/>
</dbReference>
<organism evidence="7 8">
    <name type="scientific">Fusibacter bizertensis</name>
    <dbReference type="NCBI Taxonomy" id="1488331"/>
    <lineage>
        <taxon>Bacteria</taxon>
        <taxon>Bacillati</taxon>
        <taxon>Bacillota</taxon>
        <taxon>Clostridia</taxon>
        <taxon>Eubacteriales</taxon>
        <taxon>Eubacteriales Family XII. Incertae Sedis</taxon>
        <taxon>Fusibacter</taxon>
    </lineage>
</organism>
<evidence type="ECO:0000313" key="7">
    <source>
        <dbReference type="EMBL" id="MDH8677404.1"/>
    </source>
</evidence>
<name>A0ABT6NAG2_9FIRM</name>
<dbReference type="PANTHER" id="PTHR32089:SF112">
    <property type="entry name" value="LYSOZYME-LIKE PROTEIN-RELATED"/>
    <property type="match status" value="1"/>
</dbReference>